<dbReference type="Proteomes" id="UP000790377">
    <property type="component" value="Unassembled WGS sequence"/>
</dbReference>
<gene>
    <name evidence="1" type="ORF">BJ138DRAFT_416111</name>
</gene>
<evidence type="ECO:0000313" key="1">
    <source>
        <dbReference type="EMBL" id="KAH7914325.1"/>
    </source>
</evidence>
<proteinExistence type="predicted"/>
<reference evidence="1" key="1">
    <citation type="journal article" date="2021" name="New Phytol.">
        <title>Evolutionary innovations through gain and loss of genes in the ectomycorrhizal Boletales.</title>
        <authorList>
            <person name="Wu G."/>
            <person name="Miyauchi S."/>
            <person name="Morin E."/>
            <person name="Kuo A."/>
            <person name="Drula E."/>
            <person name="Varga T."/>
            <person name="Kohler A."/>
            <person name="Feng B."/>
            <person name="Cao Y."/>
            <person name="Lipzen A."/>
            <person name="Daum C."/>
            <person name="Hundley H."/>
            <person name="Pangilinan J."/>
            <person name="Johnson J."/>
            <person name="Barry K."/>
            <person name="LaButti K."/>
            <person name="Ng V."/>
            <person name="Ahrendt S."/>
            <person name="Min B."/>
            <person name="Choi I.G."/>
            <person name="Park H."/>
            <person name="Plett J.M."/>
            <person name="Magnuson J."/>
            <person name="Spatafora J.W."/>
            <person name="Nagy L.G."/>
            <person name="Henrissat B."/>
            <person name="Grigoriev I.V."/>
            <person name="Yang Z.L."/>
            <person name="Xu J."/>
            <person name="Martin F.M."/>
        </authorList>
    </citation>
    <scope>NUCLEOTIDE SEQUENCE</scope>
    <source>
        <strain evidence="1">ATCC 28755</strain>
    </source>
</reference>
<dbReference type="EMBL" id="MU267615">
    <property type="protein sequence ID" value="KAH7914325.1"/>
    <property type="molecule type" value="Genomic_DNA"/>
</dbReference>
<keyword evidence="2" id="KW-1185">Reference proteome</keyword>
<organism evidence="1 2">
    <name type="scientific">Hygrophoropsis aurantiaca</name>
    <dbReference type="NCBI Taxonomy" id="72124"/>
    <lineage>
        <taxon>Eukaryota</taxon>
        <taxon>Fungi</taxon>
        <taxon>Dikarya</taxon>
        <taxon>Basidiomycota</taxon>
        <taxon>Agaricomycotina</taxon>
        <taxon>Agaricomycetes</taxon>
        <taxon>Agaricomycetidae</taxon>
        <taxon>Boletales</taxon>
        <taxon>Coniophorineae</taxon>
        <taxon>Hygrophoropsidaceae</taxon>
        <taxon>Hygrophoropsis</taxon>
    </lineage>
</organism>
<accession>A0ACB8ALJ4</accession>
<comment type="caution">
    <text evidence="1">The sequence shown here is derived from an EMBL/GenBank/DDBJ whole genome shotgun (WGS) entry which is preliminary data.</text>
</comment>
<protein>
    <submittedName>
        <fullName evidence="1">Uncharacterized protein</fullName>
    </submittedName>
</protein>
<name>A0ACB8ALJ4_9AGAM</name>
<evidence type="ECO:0000313" key="2">
    <source>
        <dbReference type="Proteomes" id="UP000790377"/>
    </source>
</evidence>
<sequence>MSTSPPPSDIIAAAVERRTQLAGDIVSAAQLAQEHEQRQMFRRLIDPGIFRPNSKETALAALKILSSLAENLLREPENPKFRQFKSTNDVIRKRLIEPKGTLEYAIALGFRPDVKDFQPFYVFNDRKVADLRIGAAILKEFIDREAQKQEYSKRNKVDEKAVAAEVAQKVKLAFMDDRKAKMLRDQIERQAREARANTSRDVAESQAEDAPASGEESPSQDHRRTRRSMPGVGYSLLSPDPEVDDPPPYNGEL</sequence>